<dbReference type="GO" id="GO:0005886">
    <property type="term" value="C:plasma membrane"/>
    <property type="evidence" value="ECO:0007669"/>
    <property type="project" value="UniProtKB-SubCell"/>
</dbReference>
<dbReference type="PANTHER" id="PTHR44936">
    <property type="entry name" value="SENSOR PROTEIN CREC"/>
    <property type="match status" value="1"/>
</dbReference>
<keyword evidence="14 15" id="KW-0472">Membrane</keyword>
<dbReference type="InterPro" id="IPR003661">
    <property type="entry name" value="HisK_dim/P_dom"/>
</dbReference>
<keyword evidence="9" id="KW-0547">Nucleotide-binding</keyword>
<evidence type="ECO:0000256" key="6">
    <source>
        <dbReference type="ARBA" id="ARBA00022553"/>
    </source>
</evidence>
<comment type="catalytic activity">
    <reaction evidence="1">
        <text>ATP + protein L-histidine = ADP + protein N-phospho-L-histidine.</text>
        <dbReference type="EC" id="2.7.13.3"/>
    </reaction>
</comment>
<dbReference type="PANTHER" id="PTHR44936:SF5">
    <property type="entry name" value="SENSOR HISTIDINE KINASE ENVZ"/>
    <property type="match status" value="1"/>
</dbReference>
<protein>
    <recommendedName>
        <fullName evidence="3">histidine kinase</fullName>
        <ecNumber evidence="3">2.7.13.3</ecNumber>
    </recommendedName>
</protein>
<accession>A0A370K9U5</accession>
<feature type="domain" description="Histidine kinase" evidence="16">
    <location>
        <begin position="240"/>
        <end position="441"/>
    </location>
</feature>
<keyword evidence="10 18" id="KW-0418">Kinase</keyword>
<dbReference type="InterPro" id="IPR050980">
    <property type="entry name" value="2C_sensor_his_kinase"/>
</dbReference>
<evidence type="ECO:0000256" key="1">
    <source>
        <dbReference type="ARBA" id="ARBA00000085"/>
    </source>
</evidence>
<evidence type="ECO:0000256" key="11">
    <source>
        <dbReference type="ARBA" id="ARBA00022840"/>
    </source>
</evidence>
<dbReference type="InterPro" id="IPR004358">
    <property type="entry name" value="Sig_transdc_His_kin-like_C"/>
</dbReference>
<dbReference type="InterPro" id="IPR003660">
    <property type="entry name" value="HAMP_dom"/>
</dbReference>
<dbReference type="CDD" id="cd00082">
    <property type="entry name" value="HisKA"/>
    <property type="match status" value="1"/>
</dbReference>
<keyword evidence="12 15" id="KW-1133">Transmembrane helix</keyword>
<keyword evidence="4" id="KW-1003">Cell membrane</keyword>
<evidence type="ECO:0000256" key="13">
    <source>
        <dbReference type="ARBA" id="ARBA00023012"/>
    </source>
</evidence>
<dbReference type="InterPro" id="IPR036890">
    <property type="entry name" value="HATPase_C_sf"/>
</dbReference>
<dbReference type="InterPro" id="IPR005467">
    <property type="entry name" value="His_kinase_dom"/>
</dbReference>
<evidence type="ECO:0000313" key="18">
    <source>
        <dbReference type="EMBL" id="RDI99412.1"/>
    </source>
</evidence>
<feature type="domain" description="HAMP" evidence="17">
    <location>
        <begin position="180"/>
        <end position="232"/>
    </location>
</feature>
<evidence type="ECO:0000256" key="8">
    <source>
        <dbReference type="ARBA" id="ARBA00022692"/>
    </source>
</evidence>
<evidence type="ECO:0000256" key="7">
    <source>
        <dbReference type="ARBA" id="ARBA00022679"/>
    </source>
</evidence>
<keyword evidence="5" id="KW-0997">Cell inner membrane</keyword>
<dbReference type="PROSITE" id="PS50109">
    <property type="entry name" value="HIS_KIN"/>
    <property type="match status" value="1"/>
</dbReference>
<evidence type="ECO:0000256" key="9">
    <source>
        <dbReference type="ARBA" id="ARBA00022741"/>
    </source>
</evidence>
<comment type="subcellular location">
    <subcellularLocation>
        <location evidence="2">Cell inner membrane</location>
        <topology evidence="2">Multi-pass membrane protein</topology>
    </subcellularLocation>
</comment>
<evidence type="ECO:0000256" key="4">
    <source>
        <dbReference type="ARBA" id="ARBA00022475"/>
    </source>
</evidence>
<evidence type="ECO:0000256" key="14">
    <source>
        <dbReference type="ARBA" id="ARBA00023136"/>
    </source>
</evidence>
<feature type="transmembrane region" description="Helical" evidence="15">
    <location>
        <begin position="156"/>
        <end position="179"/>
    </location>
</feature>
<dbReference type="Proteomes" id="UP000254711">
    <property type="component" value="Unassembled WGS sequence"/>
</dbReference>
<dbReference type="CDD" id="cd06225">
    <property type="entry name" value="HAMP"/>
    <property type="match status" value="1"/>
</dbReference>
<dbReference type="SMART" id="SM00304">
    <property type="entry name" value="HAMP"/>
    <property type="match status" value="1"/>
</dbReference>
<dbReference type="SUPFAM" id="SSF55874">
    <property type="entry name" value="ATPase domain of HSP90 chaperone/DNA topoisomerase II/histidine kinase"/>
    <property type="match status" value="1"/>
</dbReference>
<comment type="caution">
    <text evidence="18">The sequence shown here is derived from an EMBL/GenBank/DDBJ whole genome shotgun (WGS) entry which is preliminary data.</text>
</comment>
<dbReference type="Pfam" id="PF00672">
    <property type="entry name" value="HAMP"/>
    <property type="match status" value="1"/>
</dbReference>
<feature type="transmembrane region" description="Helical" evidence="15">
    <location>
        <begin position="20"/>
        <end position="41"/>
    </location>
</feature>
<dbReference type="GO" id="GO:0000155">
    <property type="term" value="F:phosphorelay sensor kinase activity"/>
    <property type="evidence" value="ECO:0007669"/>
    <property type="project" value="InterPro"/>
</dbReference>
<dbReference type="Gene3D" id="1.10.287.130">
    <property type="match status" value="1"/>
</dbReference>
<dbReference type="EC" id="2.7.13.3" evidence="3"/>
<evidence type="ECO:0000256" key="12">
    <source>
        <dbReference type="ARBA" id="ARBA00022989"/>
    </source>
</evidence>
<dbReference type="InterPro" id="IPR003594">
    <property type="entry name" value="HATPase_dom"/>
</dbReference>
<reference evidence="18 19" key="1">
    <citation type="submission" date="2018-07" db="EMBL/GenBank/DDBJ databases">
        <title>Dyella solisilvae sp. nov., isolated from the pine and broad-leaved mixed forest soil.</title>
        <authorList>
            <person name="Gao Z."/>
            <person name="Qiu L."/>
        </authorList>
    </citation>
    <scope>NUCLEOTIDE SEQUENCE [LARGE SCALE GENOMIC DNA]</scope>
    <source>
        <strain evidence="18 19">DHG54</strain>
    </source>
</reference>
<dbReference type="SUPFAM" id="SSF47384">
    <property type="entry name" value="Homodimeric domain of signal transducing histidine kinase"/>
    <property type="match status" value="1"/>
</dbReference>
<dbReference type="SMART" id="SM00387">
    <property type="entry name" value="HATPase_c"/>
    <property type="match status" value="1"/>
</dbReference>
<evidence type="ECO:0000259" key="16">
    <source>
        <dbReference type="PROSITE" id="PS50109"/>
    </source>
</evidence>
<gene>
    <name evidence="18" type="ORF">DVT68_00675</name>
</gene>
<proteinExistence type="predicted"/>
<keyword evidence="11" id="KW-0067">ATP-binding</keyword>
<evidence type="ECO:0000313" key="19">
    <source>
        <dbReference type="Proteomes" id="UP000254711"/>
    </source>
</evidence>
<dbReference type="OrthoDB" id="9804645at2"/>
<keyword evidence="13" id="KW-0902">Two-component regulatory system</keyword>
<dbReference type="SMART" id="SM00388">
    <property type="entry name" value="HisKA"/>
    <property type="match status" value="1"/>
</dbReference>
<keyword evidence="8 15" id="KW-0812">Transmembrane</keyword>
<dbReference type="EMBL" id="QQSY01000001">
    <property type="protein sequence ID" value="RDI99412.1"/>
    <property type="molecule type" value="Genomic_DNA"/>
</dbReference>
<evidence type="ECO:0000256" key="3">
    <source>
        <dbReference type="ARBA" id="ARBA00012438"/>
    </source>
</evidence>
<dbReference type="PROSITE" id="PS50885">
    <property type="entry name" value="HAMP"/>
    <property type="match status" value="1"/>
</dbReference>
<evidence type="ECO:0000256" key="15">
    <source>
        <dbReference type="SAM" id="Phobius"/>
    </source>
</evidence>
<dbReference type="Gene3D" id="3.30.565.10">
    <property type="entry name" value="Histidine kinase-like ATPase, C-terminal domain"/>
    <property type="match status" value="1"/>
</dbReference>
<dbReference type="AlphaFoldDB" id="A0A370K9U5"/>
<evidence type="ECO:0000256" key="5">
    <source>
        <dbReference type="ARBA" id="ARBA00022519"/>
    </source>
</evidence>
<dbReference type="Pfam" id="PF00512">
    <property type="entry name" value="HisKA"/>
    <property type="match status" value="1"/>
</dbReference>
<keyword evidence="6" id="KW-0597">Phosphoprotein</keyword>
<keyword evidence="7" id="KW-0808">Transferase</keyword>
<organism evidence="18 19">
    <name type="scientific">Dyella solisilvae</name>
    <dbReference type="NCBI Taxonomy" id="1920168"/>
    <lineage>
        <taxon>Bacteria</taxon>
        <taxon>Pseudomonadati</taxon>
        <taxon>Pseudomonadota</taxon>
        <taxon>Gammaproteobacteria</taxon>
        <taxon>Lysobacterales</taxon>
        <taxon>Rhodanobacteraceae</taxon>
        <taxon>Dyella</taxon>
    </lineage>
</organism>
<sequence>MSVIQRGVARWMPRSMASRLYLIILAGLLLAQGLSLALLLYERYQSTVQAMYNTVEHDVATSVTVLDRLPAAERPDWLARLRRDNYRYLLGEGRPGVPLVSERSREVTRRIAMELGPAFHVHGQTVSTRPELYQVHFTLSDGSPLTLEVTPHLTPVAAWLPVMLALQLLLLLLCTWLAVRLATRPLTQLAQAAEAMTPTADGPRMSEDGPTEVAQAATAFNTMQDRIARHLKERLHILASISHDLQTPITRMRLRAELLDEGEERQKLLGDLRAMEQLVREGVAYARSAHGGAEAPVRLDVDAFLESLVFDYQDIGQPVTLAGSVGGTAMVRRQALQRVVGNLVDNAIKYGGSAEISAWRDGQGELSIAVADRGPGIPEEELDAVLQPFYRLEASRNRDTGGSGLGLAIAAQLARAIGGSLTLANREGGGLCATIALRSVSIDPR</sequence>
<evidence type="ECO:0000259" key="17">
    <source>
        <dbReference type="PROSITE" id="PS50885"/>
    </source>
</evidence>
<dbReference type="GO" id="GO:0005524">
    <property type="term" value="F:ATP binding"/>
    <property type="evidence" value="ECO:0007669"/>
    <property type="project" value="UniProtKB-KW"/>
</dbReference>
<evidence type="ECO:0000256" key="10">
    <source>
        <dbReference type="ARBA" id="ARBA00022777"/>
    </source>
</evidence>
<dbReference type="PRINTS" id="PR00344">
    <property type="entry name" value="BCTRLSENSOR"/>
</dbReference>
<dbReference type="Pfam" id="PF02518">
    <property type="entry name" value="HATPase_c"/>
    <property type="match status" value="1"/>
</dbReference>
<evidence type="ECO:0000256" key="2">
    <source>
        <dbReference type="ARBA" id="ARBA00004429"/>
    </source>
</evidence>
<dbReference type="InterPro" id="IPR036097">
    <property type="entry name" value="HisK_dim/P_sf"/>
</dbReference>
<keyword evidence="19" id="KW-1185">Reference proteome</keyword>
<name>A0A370K9U5_9GAMM</name>